<name>A0A1F5GYV6_9BACT</name>
<proteinExistence type="predicted"/>
<evidence type="ECO:0000313" key="1">
    <source>
        <dbReference type="EMBL" id="OGD96957.1"/>
    </source>
</evidence>
<organism evidence="1 2">
    <name type="scientific">Candidatus Curtissbacteria bacterium RIFCSPLOWO2_01_FULL_38_11b</name>
    <dbReference type="NCBI Taxonomy" id="1797725"/>
    <lineage>
        <taxon>Bacteria</taxon>
        <taxon>Candidatus Curtissiibacteriota</taxon>
    </lineage>
</organism>
<protein>
    <submittedName>
        <fullName evidence="1">Uncharacterized protein</fullName>
    </submittedName>
</protein>
<dbReference type="EMBL" id="MFBO01000041">
    <property type="protein sequence ID" value="OGD96957.1"/>
    <property type="molecule type" value="Genomic_DNA"/>
</dbReference>
<dbReference type="STRING" id="1797725.A3A49_02465"/>
<dbReference type="AlphaFoldDB" id="A0A1F5GYV6"/>
<reference evidence="1 2" key="1">
    <citation type="journal article" date="2016" name="Nat. Commun.">
        <title>Thousands of microbial genomes shed light on interconnected biogeochemical processes in an aquifer system.</title>
        <authorList>
            <person name="Anantharaman K."/>
            <person name="Brown C.T."/>
            <person name="Hug L.A."/>
            <person name="Sharon I."/>
            <person name="Castelle C.J."/>
            <person name="Probst A.J."/>
            <person name="Thomas B.C."/>
            <person name="Singh A."/>
            <person name="Wilkins M.J."/>
            <person name="Karaoz U."/>
            <person name="Brodie E.L."/>
            <person name="Williams K.H."/>
            <person name="Hubbard S.S."/>
            <person name="Banfield J.F."/>
        </authorList>
    </citation>
    <scope>NUCLEOTIDE SEQUENCE [LARGE SCALE GENOMIC DNA]</scope>
</reference>
<accession>A0A1F5GYV6</accession>
<comment type="caution">
    <text evidence="1">The sequence shown here is derived from an EMBL/GenBank/DDBJ whole genome shotgun (WGS) entry which is preliminary data.</text>
</comment>
<gene>
    <name evidence="1" type="ORF">A3A49_02465</name>
</gene>
<dbReference type="Proteomes" id="UP000176740">
    <property type="component" value="Unassembled WGS sequence"/>
</dbReference>
<evidence type="ECO:0000313" key="2">
    <source>
        <dbReference type="Proteomes" id="UP000176740"/>
    </source>
</evidence>
<sequence length="62" mass="7307">MKLFLLLIVIVAIALTAYIGYLWRLGQPPFDQCPKFVNLMPPNRKDQKFLFIQRCPQSQRVQ</sequence>